<evidence type="ECO:0000256" key="1">
    <source>
        <dbReference type="SAM" id="MobiDB-lite"/>
    </source>
</evidence>
<keyword evidence="2" id="KW-0812">Transmembrane</keyword>
<evidence type="ECO:0000256" key="2">
    <source>
        <dbReference type="SAM" id="Phobius"/>
    </source>
</evidence>
<feature type="region of interest" description="Disordered" evidence="1">
    <location>
        <begin position="82"/>
        <end position="107"/>
    </location>
</feature>
<accession>A0ABN8S3M9</accession>
<reference evidence="3 4" key="1">
    <citation type="submission" date="2022-05" db="EMBL/GenBank/DDBJ databases">
        <authorList>
            <consortium name="Genoscope - CEA"/>
            <person name="William W."/>
        </authorList>
    </citation>
    <scope>NUCLEOTIDE SEQUENCE [LARGE SCALE GENOMIC DNA]</scope>
</reference>
<proteinExistence type="predicted"/>
<dbReference type="EMBL" id="CALNXK010000446">
    <property type="protein sequence ID" value="CAH3185825.1"/>
    <property type="molecule type" value="Genomic_DNA"/>
</dbReference>
<gene>
    <name evidence="3" type="ORF">PLOB_00033436</name>
</gene>
<evidence type="ECO:0000313" key="4">
    <source>
        <dbReference type="Proteomes" id="UP001159405"/>
    </source>
</evidence>
<evidence type="ECO:0000313" key="3">
    <source>
        <dbReference type="EMBL" id="CAH3185825.1"/>
    </source>
</evidence>
<sequence length="152" mass="17149">MAHNTQLLTKEKGSRAHKKGRAKNYVIHIASGYLAVNIVLEMKSLLVLLFLGAIVATLAEESFEDEAVAELLDEQGDETIAELADEANDPHHPCHSRRRPRPSGPPRACKLYFKKCLKKPTGPRPTRPIKKKICQKLRKICKKLRPSRRPKP</sequence>
<keyword evidence="4" id="KW-1185">Reference proteome</keyword>
<feature type="transmembrane region" description="Helical" evidence="2">
    <location>
        <begin position="25"/>
        <end position="58"/>
    </location>
</feature>
<name>A0ABN8S3M9_9CNID</name>
<keyword evidence="2" id="KW-1133">Transmembrane helix</keyword>
<keyword evidence="2" id="KW-0472">Membrane</keyword>
<organism evidence="3 4">
    <name type="scientific">Porites lobata</name>
    <dbReference type="NCBI Taxonomy" id="104759"/>
    <lineage>
        <taxon>Eukaryota</taxon>
        <taxon>Metazoa</taxon>
        <taxon>Cnidaria</taxon>
        <taxon>Anthozoa</taxon>
        <taxon>Hexacorallia</taxon>
        <taxon>Scleractinia</taxon>
        <taxon>Fungiina</taxon>
        <taxon>Poritidae</taxon>
        <taxon>Porites</taxon>
    </lineage>
</organism>
<dbReference type="Proteomes" id="UP001159405">
    <property type="component" value="Unassembled WGS sequence"/>
</dbReference>
<comment type="caution">
    <text evidence="3">The sequence shown here is derived from an EMBL/GenBank/DDBJ whole genome shotgun (WGS) entry which is preliminary data.</text>
</comment>
<protein>
    <submittedName>
        <fullName evidence="3">Uncharacterized protein</fullName>
    </submittedName>
</protein>